<dbReference type="Proteomes" id="UP000318313">
    <property type="component" value="Chromosome"/>
</dbReference>
<evidence type="ECO:0000313" key="3">
    <source>
        <dbReference type="Proteomes" id="UP000318313"/>
    </source>
</evidence>
<accession>A0A518I7H2</accession>
<dbReference type="KEGG" id="gfm:Enr17x_10090"/>
<reference evidence="2 3" key="1">
    <citation type="submission" date="2019-03" db="EMBL/GenBank/DDBJ databases">
        <title>Deep-cultivation of Planctomycetes and their phenomic and genomic characterization uncovers novel biology.</title>
        <authorList>
            <person name="Wiegand S."/>
            <person name="Jogler M."/>
            <person name="Boedeker C."/>
            <person name="Pinto D."/>
            <person name="Vollmers J."/>
            <person name="Rivas-Marin E."/>
            <person name="Kohn T."/>
            <person name="Peeters S.H."/>
            <person name="Heuer A."/>
            <person name="Rast P."/>
            <person name="Oberbeckmann S."/>
            <person name="Bunk B."/>
            <person name="Jeske O."/>
            <person name="Meyerdierks A."/>
            <person name="Storesund J.E."/>
            <person name="Kallscheuer N."/>
            <person name="Luecker S."/>
            <person name="Lage O.M."/>
            <person name="Pohl T."/>
            <person name="Merkel B.J."/>
            <person name="Hornburger P."/>
            <person name="Mueller R.-W."/>
            <person name="Bruemmer F."/>
            <person name="Labrenz M."/>
            <person name="Spormann A.M."/>
            <person name="Op den Camp H."/>
            <person name="Overmann J."/>
            <person name="Amann R."/>
            <person name="Jetten M.S.M."/>
            <person name="Mascher T."/>
            <person name="Medema M.H."/>
            <person name="Devos D.P."/>
            <person name="Kaster A.-K."/>
            <person name="Ovreas L."/>
            <person name="Rohde M."/>
            <person name="Galperin M.Y."/>
            <person name="Jogler C."/>
        </authorList>
    </citation>
    <scope>NUCLEOTIDE SEQUENCE [LARGE SCALE GENOMIC DNA]</scope>
    <source>
        <strain evidence="2 3">Enr17</strain>
    </source>
</reference>
<evidence type="ECO:0000259" key="1">
    <source>
        <dbReference type="Pfam" id="PF20097"/>
    </source>
</evidence>
<dbReference type="InterPro" id="IPR045504">
    <property type="entry name" value="DUF6487"/>
</dbReference>
<dbReference type="EMBL" id="CP037452">
    <property type="protein sequence ID" value="QDV48994.1"/>
    <property type="molecule type" value="Genomic_DNA"/>
</dbReference>
<keyword evidence="3" id="KW-1185">Reference proteome</keyword>
<sequence length="82" mass="9159">MSTTPQCADCGKDMEKGFVPDNTFLGTLQTGWHPGDPEAESRTLFGMQLKNRTETIHVDESGTRKIMTYRCPTCGLLRSYAE</sequence>
<dbReference type="OrthoDB" id="7573292at2"/>
<gene>
    <name evidence="2" type="ORF">Enr17x_10090</name>
</gene>
<protein>
    <recommendedName>
        <fullName evidence="1">DUF6487 domain-containing protein</fullName>
    </recommendedName>
</protein>
<name>A0A518I7H2_9PLAN</name>
<dbReference type="AlphaFoldDB" id="A0A518I7H2"/>
<dbReference type="Pfam" id="PF20097">
    <property type="entry name" value="DUF6487"/>
    <property type="match status" value="1"/>
</dbReference>
<organism evidence="2 3">
    <name type="scientific">Gimesia fumaroli</name>
    <dbReference type="NCBI Taxonomy" id="2527976"/>
    <lineage>
        <taxon>Bacteria</taxon>
        <taxon>Pseudomonadati</taxon>
        <taxon>Planctomycetota</taxon>
        <taxon>Planctomycetia</taxon>
        <taxon>Planctomycetales</taxon>
        <taxon>Planctomycetaceae</taxon>
        <taxon>Gimesia</taxon>
    </lineage>
</organism>
<evidence type="ECO:0000313" key="2">
    <source>
        <dbReference type="EMBL" id="QDV48994.1"/>
    </source>
</evidence>
<dbReference type="RefSeq" id="WP_145306395.1">
    <property type="nucleotide sequence ID" value="NZ_CP037452.1"/>
</dbReference>
<proteinExistence type="predicted"/>
<feature type="domain" description="DUF6487" evidence="1">
    <location>
        <begin position="7"/>
        <end position="76"/>
    </location>
</feature>